<dbReference type="Proteomes" id="UP000461162">
    <property type="component" value="Unassembled WGS sequence"/>
</dbReference>
<feature type="domain" description="Ancillary SecYEG translocon subunit/Cell division coordinator CpoB TPR" evidence="2">
    <location>
        <begin position="32"/>
        <end position="215"/>
    </location>
</feature>
<protein>
    <submittedName>
        <fullName evidence="3">Tetratricopeptide repeat protein</fullName>
    </submittedName>
</protein>
<dbReference type="InterPro" id="IPR018704">
    <property type="entry name" value="SecYEG/CpoB_TPR"/>
</dbReference>
<evidence type="ECO:0000259" key="2">
    <source>
        <dbReference type="Pfam" id="PF09976"/>
    </source>
</evidence>
<proteinExistence type="predicted"/>
<evidence type="ECO:0000256" key="1">
    <source>
        <dbReference type="SAM" id="Phobius"/>
    </source>
</evidence>
<dbReference type="AlphaFoldDB" id="A0A7K1KJM1"/>
<sequence length="217" mass="22863">MVESKTAGQATLDEIEARVPSSLHPVLEAAFKYRKQIVAGVAAIILAAAAYAAYSGYAARTLAEAQSQLGVIVIEASGQDRLDRLETLLGTAPSSAKAAVLSELAQSAMKLEDWDKAANAWSRLAGVADKEMKIVARLGEAKCLLLAGRADEALTNLKSLAGMVPTGFAAPVYRQLALAAEKAGDTAQALQAYRRLAGEQVSDKPFIDHKIAQLEAN</sequence>
<keyword evidence="1" id="KW-0472">Membrane</keyword>
<dbReference type="Gene3D" id="1.25.40.10">
    <property type="entry name" value="Tetratricopeptide repeat domain"/>
    <property type="match status" value="1"/>
</dbReference>
<dbReference type="EMBL" id="WODC01000001">
    <property type="protein sequence ID" value="MUM76283.1"/>
    <property type="molecule type" value="Genomic_DNA"/>
</dbReference>
<accession>A0A7K1KJM1</accession>
<gene>
    <name evidence="3" type="ORF">GKC30_01395</name>
</gene>
<reference evidence="3 4" key="1">
    <citation type="submission" date="2019-11" db="EMBL/GenBank/DDBJ databases">
        <title>Pseudodesulfovibrio alkaliphilus, sp. nov., an alkaliphilic sulfate-reducing bacteria from mud volcano of Taman peninsula, Russia.</title>
        <authorList>
            <person name="Frolova A."/>
            <person name="Merkel A.Y."/>
            <person name="Slobodkin A.I."/>
        </authorList>
    </citation>
    <scope>NUCLEOTIDE SEQUENCE [LARGE SCALE GENOMIC DNA]</scope>
    <source>
        <strain evidence="3 4">F-1</strain>
    </source>
</reference>
<organism evidence="3 4">
    <name type="scientific">Pseudodesulfovibrio alkaliphilus</name>
    <dbReference type="NCBI Taxonomy" id="2661613"/>
    <lineage>
        <taxon>Bacteria</taxon>
        <taxon>Pseudomonadati</taxon>
        <taxon>Thermodesulfobacteriota</taxon>
        <taxon>Desulfovibrionia</taxon>
        <taxon>Desulfovibrionales</taxon>
        <taxon>Desulfovibrionaceae</taxon>
    </lineage>
</organism>
<keyword evidence="4" id="KW-1185">Reference proteome</keyword>
<feature type="transmembrane region" description="Helical" evidence="1">
    <location>
        <begin position="37"/>
        <end position="57"/>
    </location>
</feature>
<evidence type="ECO:0000313" key="3">
    <source>
        <dbReference type="EMBL" id="MUM76283.1"/>
    </source>
</evidence>
<evidence type="ECO:0000313" key="4">
    <source>
        <dbReference type="Proteomes" id="UP000461162"/>
    </source>
</evidence>
<comment type="caution">
    <text evidence="3">The sequence shown here is derived from an EMBL/GenBank/DDBJ whole genome shotgun (WGS) entry which is preliminary data.</text>
</comment>
<dbReference type="RefSeq" id="WP_155931763.1">
    <property type="nucleotide sequence ID" value="NZ_WODC01000001.1"/>
</dbReference>
<dbReference type="InterPro" id="IPR011990">
    <property type="entry name" value="TPR-like_helical_dom_sf"/>
</dbReference>
<keyword evidence="1" id="KW-1133">Transmembrane helix</keyword>
<dbReference type="SUPFAM" id="SSF48452">
    <property type="entry name" value="TPR-like"/>
    <property type="match status" value="1"/>
</dbReference>
<keyword evidence="1" id="KW-0812">Transmembrane</keyword>
<dbReference type="Pfam" id="PF09976">
    <property type="entry name" value="TPR_21"/>
    <property type="match status" value="1"/>
</dbReference>
<name>A0A7K1KJM1_9BACT</name>